<dbReference type="PANTHER" id="PTHR45618">
    <property type="entry name" value="MITOCHONDRIAL DICARBOXYLATE CARRIER-RELATED"/>
    <property type="match status" value="1"/>
</dbReference>
<dbReference type="Gene3D" id="1.50.40.10">
    <property type="entry name" value="Mitochondrial carrier domain"/>
    <property type="match status" value="1"/>
</dbReference>
<feature type="repeat" description="Solcar" evidence="10">
    <location>
        <begin position="96"/>
        <end position="188"/>
    </location>
</feature>
<protein>
    <submittedName>
        <fullName evidence="12">Uncharacterized protein</fullName>
    </submittedName>
</protein>
<dbReference type="InterPro" id="IPR050391">
    <property type="entry name" value="Mito_Metabolite_Transporter"/>
</dbReference>
<dbReference type="InterPro" id="IPR018108">
    <property type="entry name" value="MCP_transmembrane"/>
</dbReference>
<dbReference type="Pfam" id="PF00153">
    <property type="entry name" value="Mito_carr"/>
    <property type="match status" value="3"/>
</dbReference>
<dbReference type="PROSITE" id="PS50920">
    <property type="entry name" value="SOLCAR"/>
    <property type="match status" value="3"/>
</dbReference>
<organism evidence="13">
    <name type="scientific">Salpingoeca rosetta (strain ATCC 50818 / BSB-021)</name>
    <dbReference type="NCBI Taxonomy" id="946362"/>
    <lineage>
        <taxon>Eukaryota</taxon>
        <taxon>Choanoflagellata</taxon>
        <taxon>Craspedida</taxon>
        <taxon>Salpingoecidae</taxon>
        <taxon>Salpingoeca</taxon>
    </lineage>
</organism>
<keyword evidence="4 10" id="KW-0812">Transmembrane</keyword>
<evidence type="ECO:0000256" key="3">
    <source>
        <dbReference type="ARBA" id="ARBA00022448"/>
    </source>
</evidence>
<dbReference type="eggNOG" id="KOG0753">
    <property type="taxonomic scope" value="Eukaryota"/>
</dbReference>
<feature type="repeat" description="Solcar" evidence="10">
    <location>
        <begin position="3"/>
        <end position="86"/>
    </location>
</feature>
<evidence type="ECO:0000256" key="4">
    <source>
        <dbReference type="ARBA" id="ARBA00022692"/>
    </source>
</evidence>
<dbReference type="FunFam" id="1.50.40.10:FF:000062">
    <property type="entry name" value="mitochondrial uncoupling protein 3"/>
    <property type="match status" value="1"/>
</dbReference>
<dbReference type="GeneID" id="16078840"/>
<evidence type="ECO:0000256" key="11">
    <source>
        <dbReference type="RuleBase" id="RU000488"/>
    </source>
</evidence>
<sequence length="291" mass="31664">MATKFALSAFSAVAAETCTFPLDLTKTRMMIATQAGQPAHGMFATAASIVRNEGLRYLWRGCPPALLRHVIYSGSRVCLYEVFRDNVFGKNKDGSVAAWKAVTCGLLAGAVGQLIASPTDLVKVRLAGQGADAALGKPLRYKGTFHAFSCIVREEGVLGLWKGCVPNVQRAAIVGFSELATYNLAKDTYRKLLGDNPVSHTLSSLTSSFVCAVASTPADLVKTRVMNQPVVNGKGVLYKSSFDCLRQSVRADGFLSLWRGLLPVWLRMTPWSLVFWLTYEQTRNLVGLESF</sequence>
<name>F2TXG1_SALR5</name>
<reference evidence="12" key="1">
    <citation type="submission" date="2009-08" db="EMBL/GenBank/DDBJ databases">
        <title>Annotation of Salpingoeca rosetta.</title>
        <authorList>
            <consortium name="The Broad Institute Genome Sequencing Platform"/>
            <person name="Russ C."/>
            <person name="Cuomo C."/>
            <person name="Burger G."/>
            <person name="Gray M.W."/>
            <person name="Holland P.W.H."/>
            <person name="King N."/>
            <person name="Lang F.B.F."/>
            <person name="Roger A.J."/>
            <person name="Ruiz-Trillo I."/>
            <person name="Young S.K."/>
            <person name="Zeng Q."/>
            <person name="Gargeya S."/>
            <person name="Alvarado L."/>
            <person name="Berlin A."/>
            <person name="Chapman S.B."/>
            <person name="Chen Z."/>
            <person name="Freedman E."/>
            <person name="Gellesch M."/>
            <person name="Goldberg J."/>
            <person name="Griggs A."/>
            <person name="Gujja S."/>
            <person name="Heilman E."/>
            <person name="Heiman D."/>
            <person name="Howarth C."/>
            <person name="Mehta T."/>
            <person name="Neiman D."/>
            <person name="Pearson M."/>
            <person name="Roberts A."/>
            <person name="Saif S."/>
            <person name="Shea T."/>
            <person name="Shenoy N."/>
            <person name="Sisk P."/>
            <person name="Stolte C."/>
            <person name="Sykes S."/>
            <person name="White J."/>
            <person name="Yandava C."/>
            <person name="Haas B."/>
            <person name="Nusbaum C."/>
            <person name="Birren B."/>
        </authorList>
    </citation>
    <scope>NUCLEOTIDE SEQUENCE [LARGE SCALE GENOMIC DNA]</scope>
    <source>
        <strain evidence="12">ATCC 50818</strain>
    </source>
</reference>
<keyword evidence="8" id="KW-0496">Mitochondrion</keyword>
<dbReference type="InterPro" id="IPR023395">
    <property type="entry name" value="MCP_dom_sf"/>
</dbReference>
<evidence type="ECO:0000256" key="7">
    <source>
        <dbReference type="ARBA" id="ARBA00022989"/>
    </source>
</evidence>
<dbReference type="GO" id="GO:0005743">
    <property type="term" value="C:mitochondrial inner membrane"/>
    <property type="evidence" value="ECO:0007669"/>
    <property type="project" value="UniProtKB-SubCell"/>
</dbReference>
<comment type="subcellular location">
    <subcellularLocation>
        <location evidence="1">Mitochondrion inner membrane</location>
        <topology evidence="1">Multi-pass membrane protein</topology>
    </subcellularLocation>
</comment>
<proteinExistence type="inferred from homology"/>
<evidence type="ECO:0000256" key="9">
    <source>
        <dbReference type="ARBA" id="ARBA00023136"/>
    </source>
</evidence>
<keyword evidence="6" id="KW-0999">Mitochondrion inner membrane</keyword>
<evidence type="ECO:0000256" key="10">
    <source>
        <dbReference type="PROSITE-ProRule" id="PRU00282"/>
    </source>
</evidence>
<dbReference type="AlphaFoldDB" id="F2TXG1"/>
<keyword evidence="3 11" id="KW-0813">Transport</keyword>
<evidence type="ECO:0000256" key="6">
    <source>
        <dbReference type="ARBA" id="ARBA00022792"/>
    </source>
</evidence>
<gene>
    <name evidence="12" type="ORF">PTSG_00778</name>
</gene>
<evidence type="ECO:0000256" key="2">
    <source>
        <dbReference type="ARBA" id="ARBA00006375"/>
    </source>
</evidence>
<comment type="similarity">
    <text evidence="2 11">Belongs to the mitochondrial carrier (TC 2.A.29) family.</text>
</comment>
<dbReference type="OMA" id="HARRYCS"/>
<accession>F2TXG1</accession>
<feature type="repeat" description="Solcar" evidence="10">
    <location>
        <begin position="195"/>
        <end position="285"/>
    </location>
</feature>
<keyword evidence="13" id="KW-1185">Reference proteome</keyword>
<evidence type="ECO:0000256" key="1">
    <source>
        <dbReference type="ARBA" id="ARBA00004448"/>
    </source>
</evidence>
<keyword evidence="9 10" id="KW-0472">Membrane</keyword>
<keyword evidence="7" id="KW-1133">Transmembrane helix</keyword>
<evidence type="ECO:0000256" key="5">
    <source>
        <dbReference type="ARBA" id="ARBA00022737"/>
    </source>
</evidence>
<evidence type="ECO:0000256" key="8">
    <source>
        <dbReference type="ARBA" id="ARBA00023128"/>
    </source>
</evidence>
<keyword evidence="5" id="KW-0677">Repeat</keyword>
<evidence type="ECO:0000313" key="13">
    <source>
        <dbReference type="Proteomes" id="UP000007799"/>
    </source>
</evidence>
<dbReference type="InParanoid" id="F2TXG1"/>
<dbReference type="SUPFAM" id="SSF103506">
    <property type="entry name" value="Mitochondrial carrier"/>
    <property type="match status" value="1"/>
</dbReference>
<evidence type="ECO:0000313" key="12">
    <source>
        <dbReference type="EMBL" id="EGD76070.1"/>
    </source>
</evidence>
<dbReference type="RefSeq" id="XP_004998245.1">
    <property type="nucleotide sequence ID" value="XM_004998188.1"/>
</dbReference>
<dbReference type="OrthoDB" id="756301at2759"/>
<dbReference type="EMBL" id="GL832956">
    <property type="protein sequence ID" value="EGD76070.1"/>
    <property type="molecule type" value="Genomic_DNA"/>
</dbReference>
<dbReference type="Proteomes" id="UP000007799">
    <property type="component" value="Unassembled WGS sequence"/>
</dbReference>
<dbReference type="FunCoup" id="F2TXG1">
    <property type="interactions" value="446"/>
</dbReference>
<dbReference type="KEGG" id="sre:PTSG_00778"/>